<sequence length="316" mass="33330">MRIAWLPRAGRSLLVLIVVSALTCQLAALLPGDPAFVILGDESTEAQREALRHTLGLDQNAFVRFVNFMGGVVTGDWGTSFASGRPVLVEILSRVPATAELVILSQVVALAVAVPLALHSARNVGGKLDRLVSTGTFLLLAVPSFVVGIITIQFFAVQLGWLPASGYTAFVDDPLENISHMVLPVLTLGLAEGAVYVRALRGSAIEALRSPYAYASIVRGASDPQLLWWRILRPSSSTLLALIGVSLGVALGGTLLVESLFAIPGLGRLTVSSLGVRDLPMIQGVVLFAATTVVIFGILADIAVSRIDPRSKHGLV</sequence>
<evidence type="ECO:0000256" key="1">
    <source>
        <dbReference type="ARBA" id="ARBA00004651"/>
    </source>
</evidence>
<evidence type="ECO:0000256" key="5">
    <source>
        <dbReference type="ARBA" id="ARBA00022989"/>
    </source>
</evidence>
<evidence type="ECO:0000259" key="8">
    <source>
        <dbReference type="PROSITE" id="PS50928"/>
    </source>
</evidence>
<name>A0A1X7ITS6_9MICO</name>
<dbReference type="SUPFAM" id="SSF161098">
    <property type="entry name" value="MetI-like"/>
    <property type="match status" value="1"/>
</dbReference>
<keyword evidence="2 7" id="KW-0813">Transport</keyword>
<evidence type="ECO:0000313" key="10">
    <source>
        <dbReference type="Proteomes" id="UP000193244"/>
    </source>
</evidence>
<feature type="transmembrane region" description="Helical" evidence="7">
    <location>
        <begin position="281"/>
        <end position="304"/>
    </location>
</feature>
<dbReference type="CDD" id="cd06261">
    <property type="entry name" value="TM_PBP2"/>
    <property type="match status" value="1"/>
</dbReference>
<feature type="transmembrane region" description="Helical" evidence="7">
    <location>
        <begin position="181"/>
        <end position="200"/>
    </location>
</feature>
<dbReference type="Pfam" id="PF00528">
    <property type="entry name" value="BPD_transp_1"/>
    <property type="match status" value="1"/>
</dbReference>
<dbReference type="InterPro" id="IPR000515">
    <property type="entry name" value="MetI-like"/>
</dbReference>
<keyword evidence="3" id="KW-1003">Cell membrane</keyword>
<dbReference type="PANTHER" id="PTHR43163">
    <property type="entry name" value="DIPEPTIDE TRANSPORT SYSTEM PERMEASE PROTEIN DPPB-RELATED"/>
    <property type="match status" value="1"/>
</dbReference>
<gene>
    <name evidence="9" type="ORF">SAMN06296010_0867</name>
</gene>
<accession>A0A1X7ITS6</accession>
<evidence type="ECO:0000256" key="6">
    <source>
        <dbReference type="ARBA" id="ARBA00023136"/>
    </source>
</evidence>
<protein>
    <submittedName>
        <fullName evidence="9">Peptide/nickel transport system permease protein</fullName>
    </submittedName>
</protein>
<evidence type="ECO:0000256" key="2">
    <source>
        <dbReference type="ARBA" id="ARBA00022448"/>
    </source>
</evidence>
<keyword evidence="6 7" id="KW-0472">Membrane</keyword>
<organism evidence="9 10">
    <name type="scientific">Agreia pratensis</name>
    <dbReference type="NCBI Taxonomy" id="150121"/>
    <lineage>
        <taxon>Bacteria</taxon>
        <taxon>Bacillati</taxon>
        <taxon>Actinomycetota</taxon>
        <taxon>Actinomycetes</taxon>
        <taxon>Micrococcales</taxon>
        <taxon>Microbacteriaceae</taxon>
        <taxon>Agreia</taxon>
    </lineage>
</organism>
<feature type="transmembrane region" description="Helical" evidence="7">
    <location>
        <begin position="101"/>
        <end position="118"/>
    </location>
</feature>
<evidence type="ECO:0000313" key="9">
    <source>
        <dbReference type="EMBL" id="SMG18575.1"/>
    </source>
</evidence>
<dbReference type="Pfam" id="PF19300">
    <property type="entry name" value="BPD_transp_1_N"/>
    <property type="match status" value="1"/>
</dbReference>
<dbReference type="InterPro" id="IPR035906">
    <property type="entry name" value="MetI-like_sf"/>
</dbReference>
<evidence type="ECO:0000256" key="7">
    <source>
        <dbReference type="RuleBase" id="RU363032"/>
    </source>
</evidence>
<evidence type="ECO:0000256" key="4">
    <source>
        <dbReference type="ARBA" id="ARBA00022692"/>
    </source>
</evidence>
<dbReference type="GO" id="GO:0055085">
    <property type="term" value="P:transmembrane transport"/>
    <property type="evidence" value="ECO:0007669"/>
    <property type="project" value="InterPro"/>
</dbReference>
<proteinExistence type="inferred from homology"/>
<feature type="domain" description="ABC transmembrane type-1" evidence="8">
    <location>
        <begin position="95"/>
        <end position="304"/>
    </location>
</feature>
<dbReference type="Gene3D" id="1.10.3720.10">
    <property type="entry name" value="MetI-like"/>
    <property type="match status" value="1"/>
</dbReference>
<dbReference type="Proteomes" id="UP000193244">
    <property type="component" value="Unassembled WGS sequence"/>
</dbReference>
<keyword evidence="5 7" id="KW-1133">Transmembrane helix</keyword>
<feature type="transmembrane region" description="Helical" evidence="7">
    <location>
        <begin position="239"/>
        <end position="261"/>
    </location>
</feature>
<keyword evidence="10" id="KW-1185">Reference proteome</keyword>
<comment type="similarity">
    <text evidence="7">Belongs to the binding-protein-dependent transport system permease family.</text>
</comment>
<comment type="subcellular location">
    <subcellularLocation>
        <location evidence="1 7">Cell membrane</location>
        <topology evidence="1 7">Multi-pass membrane protein</topology>
    </subcellularLocation>
</comment>
<reference evidence="10" key="1">
    <citation type="submission" date="2017-04" db="EMBL/GenBank/DDBJ databases">
        <authorList>
            <person name="Varghese N."/>
            <person name="Submissions S."/>
        </authorList>
    </citation>
    <scope>NUCLEOTIDE SEQUENCE [LARGE SCALE GENOMIC DNA]</scope>
    <source>
        <strain evidence="10">VKM Ac-2510</strain>
    </source>
</reference>
<dbReference type="PANTHER" id="PTHR43163:SF3">
    <property type="entry name" value="PEPTIDE ABC TRANSPORTER PERMEASE PROTEIN"/>
    <property type="match status" value="1"/>
</dbReference>
<dbReference type="GO" id="GO:0005886">
    <property type="term" value="C:plasma membrane"/>
    <property type="evidence" value="ECO:0007669"/>
    <property type="project" value="UniProtKB-SubCell"/>
</dbReference>
<dbReference type="PROSITE" id="PS50928">
    <property type="entry name" value="ABC_TM1"/>
    <property type="match status" value="1"/>
</dbReference>
<keyword evidence="4 7" id="KW-0812">Transmembrane</keyword>
<feature type="transmembrane region" description="Helical" evidence="7">
    <location>
        <begin position="138"/>
        <end position="161"/>
    </location>
</feature>
<dbReference type="InterPro" id="IPR045621">
    <property type="entry name" value="BPD_transp_1_N"/>
</dbReference>
<evidence type="ECO:0000256" key="3">
    <source>
        <dbReference type="ARBA" id="ARBA00022475"/>
    </source>
</evidence>
<dbReference type="AlphaFoldDB" id="A0A1X7ITS6"/>
<dbReference type="EMBL" id="FXAY01000001">
    <property type="protein sequence ID" value="SMG18575.1"/>
    <property type="molecule type" value="Genomic_DNA"/>
</dbReference>
<dbReference type="STRING" id="150121.SAMN06296010_0867"/>